<organism evidence="1 2">
    <name type="scientific">Meloidogyne enterolobii</name>
    <name type="common">Root-knot nematode worm</name>
    <name type="synonym">Meloidogyne mayaguensis</name>
    <dbReference type="NCBI Taxonomy" id="390850"/>
    <lineage>
        <taxon>Eukaryota</taxon>
        <taxon>Metazoa</taxon>
        <taxon>Ecdysozoa</taxon>
        <taxon>Nematoda</taxon>
        <taxon>Chromadorea</taxon>
        <taxon>Rhabditida</taxon>
        <taxon>Tylenchina</taxon>
        <taxon>Tylenchomorpha</taxon>
        <taxon>Tylenchoidea</taxon>
        <taxon>Meloidogynidae</taxon>
        <taxon>Meloidogyninae</taxon>
        <taxon>Meloidogyne</taxon>
    </lineage>
</organism>
<keyword evidence="2" id="KW-1185">Reference proteome</keyword>
<proteinExistence type="predicted"/>
<protein>
    <submittedName>
        <fullName evidence="1">Uncharacterized protein</fullName>
    </submittedName>
</protein>
<gene>
    <name evidence="1" type="ORF">MENTE1834_LOCUS22265</name>
</gene>
<dbReference type="Proteomes" id="UP001497535">
    <property type="component" value="Unassembled WGS sequence"/>
</dbReference>
<accession>A0ACB0Z931</accession>
<dbReference type="EMBL" id="CAVMJV010000028">
    <property type="protein sequence ID" value="CAK5075461.1"/>
    <property type="molecule type" value="Genomic_DNA"/>
</dbReference>
<reference evidence="1" key="1">
    <citation type="submission" date="2023-11" db="EMBL/GenBank/DDBJ databases">
        <authorList>
            <person name="Poullet M."/>
        </authorList>
    </citation>
    <scope>NUCLEOTIDE SEQUENCE</scope>
    <source>
        <strain evidence="1">E1834</strain>
    </source>
</reference>
<evidence type="ECO:0000313" key="1">
    <source>
        <dbReference type="EMBL" id="CAK5075461.1"/>
    </source>
</evidence>
<evidence type="ECO:0000313" key="2">
    <source>
        <dbReference type="Proteomes" id="UP001497535"/>
    </source>
</evidence>
<sequence length="219" mass="26282">MFSIILITIPSLVADRIDNKPWKGEELVTTLYRRTPLPIWRRTPPPIFPNRDKNNSVEIPIWRRTPPPLFPNRGKNTTVQIPIWRRTPPPMFPISDKNSSVEIPIWRRTPPPIFPGRDVNNSRELQRLDKLSNQSMNKADVGERLLKKWIVKDIYHLNKTDSARKREIKNMGRWILRWDLWDEKFKSGKHNRTDYLMYSRWRFLYEPPISNIIDFFKNL</sequence>
<comment type="caution">
    <text evidence="1">The sequence shown here is derived from an EMBL/GenBank/DDBJ whole genome shotgun (WGS) entry which is preliminary data.</text>
</comment>
<name>A0ACB0Z931_MELEN</name>